<dbReference type="OrthoDB" id="9785673at2"/>
<evidence type="ECO:0000256" key="2">
    <source>
        <dbReference type="ARBA" id="ARBA00022603"/>
    </source>
</evidence>
<dbReference type="InterPro" id="IPR029026">
    <property type="entry name" value="tRNA_m1G_MTases_N"/>
</dbReference>
<gene>
    <name evidence="5" type="primary">rlmB</name>
    <name evidence="5" type="ORF">ER308_06675</name>
</gene>
<dbReference type="PANTHER" id="PTHR46429:SF1">
    <property type="entry name" value="23S RRNA (GUANOSINE-2'-O-)-METHYLTRANSFERASE RLMB"/>
    <property type="match status" value="1"/>
</dbReference>
<keyword evidence="6" id="KW-1185">Reference proteome</keyword>
<dbReference type="InterPro" id="IPR004441">
    <property type="entry name" value="rRNA_MeTrfase_TrmH"/>
</dbReference>
<dbReference type="SUPFAM" id="SSF55315">
    <property type="entry name" value="L30e-like"/>
    <property type="match status" value="1"/>
</dbReference>
<feature type="domain" description="RNA 2-O ribose methyltransferase substrate binding" evidence="4">
    <location>
        <begin position="4"/>
        <end position="76"/>
    </location>
</feature>
<dbReference type="InterPro" id="IPR013123">
    <property type="entry name" value="SpoU_subst-bd"/>
</dbReference>
<dbReference type="GO" id="GO:0003723">
    <property type="term" value="F:RNA binding"/>
    <property type="evidence" value="ECO:0007669"/>
    <property type="project" value="InterPro"/>
</dbReference>
<evidence type="ECO:0000256" key="1">
    <source>
        <dbReference type="ARBA" id="ARBA00007228"/>
    </source>
</evidence>
<dbReference type="KEGG" id="erz:ER308_06675"/>
<dbReference type="GO" id="GO:0032259">
    <property type="term" value="P:methylation"/>
    <property type="evidence" value="ECO:0007669"/>
    <property type="project" value="UniProtKB-KW"/>
</dbReference>
<dbReference type="RefSeq" id="WP_131154253.1">
    <property type="nucleotide sequence ID" value="NZ_CP036402.1"/>
</dbReference>
<dbReference type="InterPro" id="IPR029028">
    <property type="entry name" value="Alpha/beta_knot_MTases"/>
</dbReference>
<evidence type="ECO:0000259" key="4">
    <source>
        <dbReference type="SMART" id="SM00967"/>
    </source>
</evidence>
<dbReference type="Gene3D" id="3.30.1330.30">
    <property type="match status" value="1"/>
</dbReference>
<name>A0A411YDL0_9ACTN</name>
<dbReference type="GO" id="GO:0008173">
    <property type="term" value="F:RNA methyltransferase activity"/>
    <property type="evidence" value="ECO:0007669"/>
    <property type="project" value="InterPro"/>
</dbReference>
<protein>
    <submittedName>
        <fullName evidence="5">23S rRNA (Guanosine(2251)-2'-O)-methyltransferase RlmB</fullName>
    </submittedName>
</protein>
<dbReference type="AlphaFoldDB" id="A0A411YDL0"/>
<dbReference type="InterPro" id="IPR001537">
    <property type="entry name" value="SpoU_MeTrfase"/>
</dbReference>
<dbReference type="Pfam" id="PF00588">
    <property type="entry name" value="SpoU_methylase"/>
    <property type="match status" value="1"/>
</dbReference>
<sequence>MSHVVPGRRAVLEALGAGRALYEVLLVAERDDDEVSEAAETAGVPLRVVERARLDEVAEGVAHQGVLARAPHFAYTALEDLDGEPCVVLDGVTDPQNLGAIARTAEAFGAAGLVLPKRRSASVTPAVERAAAGALSWLPVAKVPNLPRALAALSERNLWSVGLAGEAAESVWTTGLLDAPVAIVLGAEGRGLSRLVAERCDALAAIPLTGRVASLNVSAAAAAALCEVARRRAG</sequence>
<comment type="similarity">
    <text evidence="1">Belongs to the class IV-like SAM-binding methyltransferase superfamily. RNA methyltransferase TrmH family.</text>
</comment>
<dbReference type="SUPFAM" id="SSF75217">
    <property type="entry name" value="alpha/beta knot"/>
    <property type="match status" value="1"/>
</dbReference>
<accession>A0A411YDL0</accession>
<dbReference type="Proteomes" id="UP000291469">
    <property type="component" value="Chromosome"/>
</dbReference>
<evidence type="ECO:0000313" key="5">
    <source>
        <dbReference type="EMBL" id="QBI19256.1"/>
    </source>
</evidence>
<dbReference type="EMBL" id="CP036402">
    <property type="protein sequence ID" value="QBI19256.1"/>
    <property type="molecule type" value="Genomic_DNA"/>
</dbReference>
<dbReference type="InterPro" id="IPR029064">
    <property type="entry name" value="Ribosomal_eL30-like_sf"/>
</dbReference>
<proteinExistence type="inferred from homology"/>
<evidence type="ECO:0000256" key="3">
    <source>
        <dbReference type="ARBA" id="ARBA00022679"/>
    </source>
</evidence>
<reference evidence="5 6" key="1">
    <citation type="submission" date="2019-01" db="EMBL/GenBank/DDBJ databases">
        <title>Egibacter rhizosphaerae EGI 80759T.</title>
        <authorList>
            <person name="Chen D.-D."/>
            <person name="Tian Y."/>
            <person name="Jiao J.-Y."/>
            <person name="Zhang X.-T."/>
            <person name="Zhang Y.-G."/>
            <person name="Zhang Y."/>
            <person name="Xiao M."/>
            <person name="Shu W.-S."/>
            <person name="Li W.-J."/>
        </authorList>
    </citation>
    <scope>NUCLEOTIDE SEQUENCE [LARGE SCALE GENOMIC DNA]</scope>
    <source>
        <strain evidence="5 6">EGI 80759</strain>
    </source>
</reference>
<keyword evidence="3 5" id="KW-0808">Transferase</keyword>
<dbReference type="GO" id="GO:0006396">
    <property type="term" value="P:RNA processing"/>
    <property type="evidence" value="ECO:0007669"/>
    <property type="project" value="InterPro"/>
</dbReference>
<evidence type="ECO:0000313" key="6">
    <source>
        <dbReference type="Proteomes" id="UP000291469"/>
    </source>
</evidence>
<dbReference type="PANTHER" id="PTHR46429">
    <property type="entry name" value="23S RRNA (GUANOSINE-2'-O-)-METHYLTRANSFERASE RLMB"/>
    <property type="match status" value="1"/>
</dbReference>
<dbReference type="SMART" id="SM00967">
    <property type="entry name" value="SpoU_sub_bind"/>
    <property type="match status" value="1"/>
</dbReference>
<dbReference type="Gene3D" id="3.40.1280.10">
    <property type="match status" value="1"/>
</dbReference>
<dbReference type="CDD" id="cd18103">
    <property type="entry name" value="SpoU-like_RlmB"/>
    <property type="match status" value="1"/>
</dbReference>
<dbReference type="Pfam" id="PF08032">
    <property type="entry name" value="SpoU_sub_bind"/>
    <property type="match status" value="1"/>
</dbReference>
<organism evidence="5 6">
    <name type="scientific">Egibacter rhizosphaerae</name>
    <dbReference type="NCBI Taxonomy" id="1670831"/>
    <lineage>
        <taxon>Bacteria</taxon>
        <taxon>Bacillati</taxon>
        <taxon>Actinomycetota</taxon>
        <taxon>Nitriliruptoria</taxon>
        <taxon>Egibacterales</taxon>
        <taxon>Egibacteraceae</taxon>
        <taxon>Egibacter</taxon>
    </lineage>
</organism>
<keyword evidence="2 5" id="KW-0489">Methyltransferase</keyword>
<dbReference type="NCBIfam" id="TIGR00186">
    <property type="entry name" value="rRNA_methyl_3"/>
    <property type="match status" value="1"/>
</dbReference>
<dbReference type="GO" id="GO:0005829">
    <property type="term" value="C:cytosol"/>
    <property type="evidence" value="ECO:0007669"/>
    <property type="project" value="TreeGrafter"/>
</dbReference>